<evidence type="ECO:0000259" key="5">
    <source>
        <dbReference type="Pfam" id="PF17815"/>
    </source>
</evidence>
<evidence type="ECO:0000313" key="6">
    <source>
        <dbReference type="EnsemblProtists" id="EOD22711"/>
    </source>
</evidence>
<feature type="domain" description="Protease Do-like PDZ" evidence="5">
    <location>
        <begin position="332"/>
        <end position="482"/>
    </location>
</feature>
<keyword evidence="2" id="KW-0645">Protease</keyword>
<evidence type="ECO:0000256" key="2">
    <source>
        <dbReference type="ARBA" id="ARBA00022670"/>
    </source>
</evidence>
<sequence length="482" mass="52182">SAVLSAVVRIEVSAVRPNYVRPWQTEPLQRRRGTGFVVEGRRILTNFHVIEDAVDIRLSRSGDARRWSARLLQSGADVDLAILGVDANADEFFAPEVQPIKIAPTLPMLQDPVRVLGFPEGGRTICVTEGIVSRIDAKNYRLGLTASLSPGDHLVLQIDAAINSGNSGGPALAADGHLVGVAFQGLDAAQSVGYVIPASVVQTFLTNCLHGGGRYAGVQEVPFRVQRLEATALRSRLGVPPGTNGVVVTAVSDLMAVTNSSSLLVDDVITSIDGTELGNDYTVLLRAGERVGADYLITSKHIGSPTTLGLLRDGRRLAWSGVLGPIPPPIPRTHGLDASPEWVLICGFLFAPLTAPLVDAVSVENGGLDSRVHDVYRDAVERKHGFRRRDLPSPPIVLLDILTHEVNFGYPFGGWRVFKSFNGANTNQQWSLQRLYQRWRQAKLSAKPFVELRFTDESRAVLSTRECADAEPAILSRYGIPS</sequence>
<proteinExistence type="inferred from homology"/>
<accession>A0A0D3JGS6</accession>
<dbReference type="Gene3D" id="3.20.190.20">
    <property type="match status" value="1"/>
</dbReference>
<dbReference type="OMA" id="TFLEPDW"/>
<dbReference type="InterPro" id="IPR036034">
    <property type="entry name" value="PDZ_sf"/>
</dbReference>
<dbReference type="PANTHER" id="PTHR45980:SF18">
    <property type="entry name" value="PROTEASE DO-LIKE 9"/>
    <property type="match status" value="1"/>
</dbReference>
<dbReference type="KEGG" id="ehx:EMIHUDRAFT_51803"/>
<dbReference type="Gene3D" id="2.40.10.10">
    <property type="entry name" value="Trypsin-like serine proteases"/>
    <property type="match status" value="2"/>
</dbReference>
<dbReference type="InterPro" id="IPR046449">
    <property type="entry name" value="DEGP_PDZ_sf"/>
</dbReference>
<dbReference type="InterPro" id="IPR041517">
    <property type="entry name" value="DEGP_PDZ"/>
</dbReference>
<reference evidence="6" key="2">
    <citation type="submission" date="2024-10" db="UniProtKB">
        <authorList>
            <consortium name="EnsemblProtists"/>
        </authorList>
    </citation>
    <scope>IDENTIFICATION</scope>
</reference>
<keyword evidence="4" id="KW-0720">Serine protease</keyword>
<dbReference type="RefSeq" id="XP_005775140.1">
    <property type="nucleotide sequence ID" value="XM_005775083.1"/>
</dbReference>
<dbReference type="eggNOG" id="KOG1320">
    <property type="taxonomic scope" value="Eukaryota"/>
</dbReference>
<dbReference type="SUPFAM" id="SSF50494">
    <property type="entry name" value="Trypsin-like serine proteases"/>
    <property type="match status" value="1"/>
</dbReference>
<name>A0A0D3JGS6_EMIH1</name>
<dbReference type="PANTHER" id="PTHR45980">
    <property type="match status" value="1"/>
</dbReference>
<dbReference type="EnsemblProtists" id="EOD22711">
    <property type="protein sequence ID" value="EOD22711"/>
    <property type="gene ID" value="EMIHUDRAFT_51803"/>
</dbReference>
<dbReference type="Proteomes" id="UP000013827">
    <property type="component" value="Unassembled WGS sequence"/>
</dbReference>
<dbReference type="InterPro" id="IPR043504">
    <property type="entry name" value="Peptidase_S1_PA_chymotrypsin"/>
</dbReference>
<evidence type="ECO:0000256" key="3">
    <source>
        <dbReference type="ARBA" id="ARBA00022801"/>
    </source>
</evidence>
<dbReference type="GeneID" id="17268240"/>
<organism evidence="6 7">
    <name type="scientific">Emiliania huxleyi (strain CCMP1516)</name>
    <dbReference type="NCBI Taxonomy" id="280463"/>
    <lineage>
        <taxon>Eukaryota</taxon>
        <taxon>Haptista</taxon>
        <taxon>Haptophyta</taxon>
        <taxon>Prymnesiophyceae</taxon>
        <taxon>Isochrysidales</taxon>
        <taxon>Noelaerhabdaceae</taxon>
        <taxon>Emiliania</taxon>
    </lineage>
</organism>
<dbReference type="HOGENOM" id="CLU_020120_10_2_1"/>
<reference evidence="7" key="1">
    <citation type="journal article" date="2013" name="Nature">
        <title>Pan genome of the phytoplankton Emiliania underpins its global distribution.</title>
        <authorList>
            <person name="Read B.A."/>
            <person name="Kegel J."/>
            <person name="Klute M.J."/>
            <person name="Kuo A."/>
            <person name="Lefebvre S.C."/>
            <person name="Maumus F."/>
            <person name="Mayer C."/>
            <person name="Miller J."/>
            <person name="Monier A."/>
            <person name="Salamov A."/>
            <person name="Young J."/>
            <person name="Aguilar M."/>
            <person name="Claverie J.M."/>
            <person name="Frickenhaus S."/>
            <person name="Gonzalez K."/>
            <person name="Herman E.K."/>
            <person name="Lin Y.C."/>
            <person name="Napier J."/>
            <person name="Ogata H."/>
            <person name="Sarno A.F."/>
            <person name="Shmutz J."/>
            <person name="Schroeder D."/>
            <person name="de Vargas C."/>
            <person name="Verret F."/>
            <person name="von Dassow P."/>
            <person name="Valentin K."/>
            <person name="Van de Peer Y."/>
            <person name="Wheeler G."/>
            <person name="Dacks J.B."/>
            <person name="Delwiche C.F."/>
            <person name="Dyhrman S.T."/>
            <person name="Glockner G."/>
            <person name="John U."/>
            <person name="Richards T."/>
            <person name="Worden A.Z."/>
            <person name="Zhang X."/>
            <person name="Grigoriev I.V."/>
            <person name="Allen A.E."/>
            <person name="Bidle K."/>
            <person name="Borodovsky M."/>
            <person name="Bowler C."/>
            <person name="Brownlee C."/>
            <person name="Cock J.M."/>
            <person name="Elias M."/>
            <person name="Gladyshev V.N."/>
            <person name="Groth M."/>
            <person name="Guda C."/>
            <person name="Hadaegh A."/>
            <person name="Iglesias-Rodriguez M.D."/>
            <person name="Jenkins J."/>
            <person name="Jones B.M."/>
            <person name="Lawson T."/>
            <person name="Leese F."/>
            <person name="Lindquist E."/>
            <person name="Lobanov A."/>
            <person name="Lomsadze A."/>
            <person name="Malik S.B."/>
            <person name="Marsh M.E."/>
            <person name="Mackinder L."/>
            <person name="Mock T."/>
            <person name="Mueller-Roeber B."/>
            <person name="Pagarete A."/>
            <person name="Parker M."/>
            <person name="Probert I."/>
            <person name="Quesneville H."/>
            <person name="Raines C."/>
            <person name="Rensing S.A."/>
            <person name="Riano-Pachon D.M."/>
            <person name="Richier S."/>
            <person name="Rokitta S."/>
            <person name="Shiraiwa Y."/>
            <person name="Soanes D.M."/>
            <person name="van der Giezen M."/>
            <person name="Wahlund T.M."/>
            <person name="Williams B."/>
            <person name="Wilson W."/>
            <person name="Wolfe G."/>
            <person name="Wurch L.L."/>
        </authorList>
    </citation>
    <scope>NUCLEOTIDE SEQUENCE</scope>
</reference>
<evidence type="ECO:0000256" key="1">
    <source>
        <dbReference type="ARBA" id="ARBA00010541"/>
    </source>
</evidence>
<dbReference type="Pfam" id="PF17815">
    <property type="entry name" value="PDZ_3"/>
    <property type="match status" value="1"/>
</dbReference>
<protein>
    <recommendedName>
        <fullName evidence="5">Protease Do-like PDZ domain-containing protein</fullName>
    </recommendedName>
</protein>
<keyword evidence="7" id="KW-1185">Reference proteome</keyword>
<evidence type="ECO:0000256" key="4">
    <source>
        <dbReference type="ARBA" id="ARBA00022825"/>
    </source>
</evidence>
<dbReference type="Gene3D" id="2.30.42.10">
    <property type="match status" value="1"/>
</dbReference>
<keyword evidence="3" id="KW-0378">Hydrolase</keyword>
<dbReference type="PaxDb" id="2903-EOD22711"/>
<dbReference type="PRINTS" id="PR00834">
    <property type="entry name" value="PROTEASES2C"/>
</dbReference>
<dbReference type="GO" id="GO:0004252">
    <property type="term" value="F:serine-type endopeptidase activity"/>
    <property type="evidence" value="ECO:0007669"/>
    <property type="project" value="InterPro"/>
</dbReference>
<dbReference type="InterPro" id="IPR001940">
    <property type="entry name" value="Peptidase_S1C"/>
</dbReference>
<dbReference type="AlphaFoldDB" id="A0A0D3JGS6"/>
<dbReference type="GO" id="GO:0006508">
    <property type="term" value="P:proteolysis"/>
    <property type="evidence" value="ECO:0007669"/>
    <property type="project" value="UniProtKB-KW"/>
</dbReference>
<dbReference type="InterPro" id="IPR009003">
    <property type="entry name" value="Peptidase_S1_PA"/>
</dbReference>
<evidence type="ECO:0000313" key="7">
    <source>
        <dbReference type="Proteomes" id="UP000013827"/>
    </source>
</evidence>
<dbReference type="STRING" id="2903.R1EI98"/>
<dbReference type="Pfam" id="PF13365">
    <property type="entry name" value="Trypsin_2"/>
    <property type="match status" value="1"/>
</dbReference>
<comment type="similarity">
    <text evidence="1">Belongs to the peptidase S1C family.</text>
</comment>